<evidence type="ECO:0000256" key="1">
    <source>
        <dbReference type="ARBA" id="ARBA00004141"/>
    </source>
</evidence>
<comment type="similarity">
    <text evidence="3">Belongs to the PIGC family.</text>
</comment>
<evidence type="ECO:0000256" key="6">
    <source>
        <dbReference type="ARBA" id="ARBA00022989"/>
    </source>
</evidence>
<feature type="region of interest" description="Disordered" evidence="8">
    <location>
        <begin position="1"/>
        <end position="33"/>
    </location>
</feature>
<protein>
    <submittedName>
        <fullName evidence="10">Phosphatidylinositol N-acetylglucosaminyltransferase Gpi2p subunit</fullName>
    </submittedName>
</protein>
<comment type="subcellular location">
    <subcellularLocation>
        <location evidence="1">Membrane</location>
        <topology evidence="1">Multi-pass membrane protein</topology>
    </subcellularLocation>
</comment>
<dbReference type="PIRSF" id="PIRSF016104">
    <property type="entry name" value="GPI2"/>
    <property type="match status" value="1"/>
</dbReference>
<gene>
    <name evidence="10" type="ORF">CLIB1423_01S07778</name>
</gene>
<keyword evidence="11" id="KW-1185">Reference proteome</keyword>
<feature type="transmembrane region" description="Helical" evidence="9">
    <location>
        <begin position="237"/>
        <end position="256"/>
    </location>
</feature>
<evidence type="ECO:0000256" key="3">
    <source>
        <dbReference type="ARBA" id="ARBA00008321"/>
    </source>
</evidence>
<sequence length="335" mass="38274">MTSLAVPKPRRAFQIGSPPTRAKSPLRTRSPSRRQPWKKLLYLNQPYPDNYTNESFLSQLKRNTTVVKYSYLKLLDDFSLIAQHLSNLFLVILVFIGIYYQNWNPVTPIVYSSILTIFGFMVWDANRKDDQQHHVQREVEEISSSTTTYSLKTQRSKIKSSIILLFILLILSPVLKSLTKSTASDSIWAISFCLCIANTLFHEYAMASDLANCRPIISTNISFSSAIVLASRLSTNISVFCFVLFAIQANILLPVFDVHLRQFYPKAYHRSLFVATSIVVSIMVAFILNIKILLIWVMGQVGIVFVLPSYFLFLQKYKNELQGPWDPAKPIIKTT</sequence>
<dbReference type="Pfam" id="PF06432">
    <property type="entry name" value="GPI2"/>
    <property type="match status" value="1"/>
</dbReference>
<comment type="caution">
    <text evidence="10">The sequence shown here is derived from an EMBL/GenBank/DDBJ whole genome shotgun (WGS) entry which is preliminary data.</text>
</comment>
<dbReference type="PANTHER" id="PTHR12982">
    <property type="entry name" value="PHOSPHATIDYLINOSITOL GLYCAN, CLASS C"/>
    <property type="match status" value="1"/>
</dbReference>
<dbReference type="EMBL" id="CAKXYY010000001">
    <property type="protein sequence ID" value="CAH2350335.1"/>
    <property type="molecule type" value="Genomic_DNA"/>
</dbReference>
<dbReference type="AlphaFoldDB" id="A0A9P0QKI2"/>
<proteinExistence type="inferred from homology"/>
<keyword evidence="10" id="KW-0328">Glycosyltransferase</keyword>
<evidence type="ECO:0000256" key="2">
    <source>
        <dbReference type="ARBA" id="ARBA00004687"/>
    </source>
</evidence>
<evidence type="ECO:0000256" key="7">
    <source>
        <dbReference type="ARBA" id="ARBA00023136"/>
    </source>
</evidence>
<accession>A0A9P0QKI2</accession>
<keyword evidence="4" id="KW-0337">GPI-anchor biosynthesis</keyword>
<keyword evidence="5 9" id="KW-0812">Transmembrane</keyword>
<dbReference type="GO" id="GO:0006506">
    <property type="term" value="P:GPI anchor biosynthetic process"/>
    <property type="evidence" value="ECO:0007669"/>
    <property type="project" value="UniProtKB-KW"/>
</dbReference>
<feature type="compositionally biased region" description="Basic residues" evidence="8">
    <location>
        <begin position="24"/>
        <end position="33"/>
    </location>
</feature>
<dbReference type="Proteomes" id="UP000837801">
    <property type="component" value="Unassembled WGS sequence"/>
</dbReference>
<dbReference type="OrthoDB" id="196709at2759"/>
<evidence type="ECO:0000313" key="10">
    <source>
        <dbReference type="EMBL" id="CAH2350335.1"/>
    </source>
</evidence>
<reference evidence="10" key="1">
    <citation type="submission" date="2022-03" db="EMBL/GenBank/DDBJ databases">
        <authorList>
            <person name="Legras J.-L."/>
            <person name="Devillers H."/>
            <person name="Grondin C."/>
        </authorList>
    </citation>
    <scope>NUCLEOTIDE SEQUENCE</scope>
    <source>
        <strain evidence="10">CLIB 1423</strain>
    </source>
</reference>
<feature type="transmembrane region" description="Helical" evidence="9">
    <location>
        <begin position="106"/>
        <end position="123"/>
    </location>
</feature>
<evidence type="ECO:0000256" key="4">
    <source>
        <dbReference type="ARBA" id="ARBA00022502"/>
    </source>
</evidence>
<dbReference type="GO" id="GO:0000506">
    <property type="term" value="C:glycosylphosphatidylinositol-N-acetylglucosaminyltransferase (GPI-GnT) complex"/>
    <property type="evidence" value="ECO:0007669"/>
    <property type="project" value="TreeGrafter"/>
</dbReference>
<evidence type="ECO:0000313" key="11">
    <source>
        <dbReference type="Proteomes" id="UP000837801"/>
    </source>
</evidence>
<feature type="transmembrane region" description="Helical" evidence="9">
    <location>
        <begin position="158"/>
        <end position="175"/>
    </location>
</feature>
<keyword evidence="6 9" id="KW-1133">Transmembrane helix</keyword>
<dbReference type="PANTHER" id="PTHR12982:SF0">
    <property type="entry name" value="PHOSPHATIDYLINOSITOL N-ACETYLGLUCOSAMINYLTRANSFERASE SUBUNIT C"/>
    <property type="match status" value="1"/>
</dbReference>
<name>A0A9P0QKI2_9ASCO</name>
<comment type="pathway">
    <text evidence="2">Glycolipid biosynthesis; glycosylphosphatidylinositol-anchor biosynthesis.</text>
</comment>
<evidence type="ECO:0000256" key="5">
    <source>
        <dbReference type="ARBA" id="ARBA00022692"/>
    </source>
</evidence>
<dbReference type="GO" id="GO:0016757">
    <property type="term" value="F:glycosyltransferase activity"/>
    <property type="evidence" value="ECO:0007669"/>
    <property type="project" value="UniProtKB-KW"/>
</dbReference>
<keyword evidence="10" id="KW-0808">Transferase</keyword>
<evidence type="ECO:0000256" key="9">
    <source>
        <dbReference type="SAM" id="Phobius"/>
    </source>
</evidence>
<feature type="transmembrane region" description="Helical" evidence="9">
    <location>
        <begin position="268"/>
        <end position="288"/>
    </location>
</feature>
<feature type="transmembrane region" description="Helical" evidence="9">
    <location>
        <begin position="294"/>
        <end position="313"/>
    </location>
</feature>
<dbReference type="InterPro" id="IPR009450">
    <property type="entry name" value="Plno_GlcNAc_GPI2"/>
</dbReference>
<organism evidence="10 11">
    <name type="scientific">[Candida] railenensis</name>
    <dbReference type="NCBI Taxonomy" id="45579"/>
    <lineage>
        <taxon>Eukaryota</taxon>
        <taxon>Fungi</taxon>
        <taxon>Dikarya</taxon>
        <taxon>Ascomycota</taxon>
        <taxon>Saccharomycotina</taxon>
        <taxon>Pichiomycetes</taxon>
        <taxon>Debaryomycetaceae</taxon>
        <taxon>Kurtzmaniella</taxon>
    </lineage>
</organism>
<feature type="transmembrane region" description="Helical" evidence="9">
    <location>
        <begin position="78"/>
        <end position="100"/>
    </location>
</feature>
<evidence type="ECO:0000256" key="8">
    <source>
        <dbReference type="SAM" id="MobiDB-lite"/>
    </source>
</evidence>
<keyword evidence="7 9" id="KW-0472">Membrane</keyword>